<sequence length="132" mass="14809">MKLIENMKVATVTVLKGYQELTPSLSTGTGKDIFQMVTFDYQLEAANFNGNSRLRGQFDMEFLVSPQVNTKTPSTKYDELITYFEANYAPIFKAQGVTVLWVNYGNSSLVTDKTTGISSLIFTLNIEALERK</sequence>
<reference evidence="1" key="1">
    <citation type="journal article" date="2018" name="Genome Biol.">
        <title>SKESA: strategic k-mer extension for scrupulous assemblies.</title>
        <authorList>
            <person name="Souvorov A."/>
            <person name="Agarwala R."/>
            <person name="Lipman D.J."/>
        </authorList>
    </citation>
    <scope>NUCLEOTIDE SEQUENCE</scope>
    <source>
        <strain evidence="1">Salmonella enterica</strain>
    </source>
</reference>
<gene>
    <name evidence="1" type="ORF">GB338_00765</name>
</gene>
<evidence type="ECO:0000313" key="1">
    <source>
        <dbReference type="EMBL" id="HAB2269556.1"/>
    </source>
</evidence>
<reference evidence="1" key="2">
    <citation type="submission" date="2019-10" db="EMBL/GenBank/DDBJ databases">
        <authorList>
            <consortium name="NCBI Pathogen Detection Project"/>
        </authorList>
    </citation>
    <scope>NUCLEOTIDE SEQUENCE</scope>
    <source>
        <strain evidence="1">Salmonella enterica</strain>
    </source>
</reference>
<dbReference type="AlphaFoldDB" id="A0A3U4W9I4"/>
<comment type="caution">
    <text evidence="1">The sequence shown here is derived from an EMBL/GenBank/DDBJ whole genome shotgun (WGS) entry which is preliminary data.</text>
</comment>
<evidence type="ECO:0008006" key="2">
    <source>
        <dbReference type="Google" id="ProtNLM"/>
    </source>
</evidence>
<proteinExistence type="predicted"/>
<protein>
    <recommendedName>
        <fullName evidence="2">Phage tail protein</fullName>
    </recommendedName>
</protein>
<dbReference type="RefSeq" id="WP_051129214.1">
    <property type="nucleotide sequence ID" value="NZ_CP033384.2"/>
</dbReference>
<dbReference type="EMBL" id="DAAGAO010000001">
    <property type="protein sequence ID" value="HAB2269556.1"/>
    <property type="molecule type" value="Genomic_DNA"/>
</dbReference>
<accession>A0A3U4W9I4</accession>
<name>A0A3U4W9I4_SALET</name>
<organism evidence="1">
    <name type="scientific">Salmonella enterica I</name>
    <dbReference type="NCBI Taxonomy" id="59201"/>
    <lineage>
        <taxon>Bacteria</taxon>
        <taxon>Pseudomonadati</taxon>
        <taxon>Pseudomonadota</taxon>
        <taxon>Gammaproteobacteria</taxon>
        <taxon>Enterobacterales</taxon>
        <taxon>Enterobacteriaceae</taxon>
        <taxon>Salmonella</taxon>
    </lineage>
</organism>